<dbReference type="InterPro" id="IPR015813">
    <property type="entry name" value="Pyrv/PenolPyrv_kinase-like_dom"/>
</dbReference>
<dbReference type="GO" id="GO:0050242">
    <property type="term" value="F:pyruvate, phosphate dikinase activity"/>
    <property type="evidence" value="ECO:0007669"/>
    <property type="project" value="UniProtKB-EC"/>
</dbReference>
<evidence type="ECO:0000256" key="6">
    <source>
        <dbReference type="ARBA" id="ARBA00022777"/>
    </source>
</evidence>
<dbReference type="InterPro" id="IPR023151">
    <property type="entry name" value="PEP_util_CS"/>
</dbReference>
<dbReference type="PROSITE" id="PS00742">
    <property type="entry name" value="PEP_ENZYMES_2"/>
    <property type="match status" value="1"/>
</dbReference>
<proteinExistence type="inferred from homology"/>
<comment type="cofactor">
    <cofactor evidence="1">
        <name>Mg(2+)</name>
        <dbReference type="ChEBI" id="CHEBI:18420"/>
    </cofactor>
</comment>
<dbReference type="AlphaFoldDB" id="A0A381RH71"/>
<dbReference type="GO" id="GO:0016301">
    <property type="term" value="F:kinase activity"/>
    <property type="evidence" value="ECO:0007669"/>
    <property type="project" value="UniProtKB-KW"/>
</dbReference>
<keyword evidence="4" id="KW-0808">Transferase</keyword>
<evidence type="ECO:0000256" key="5">
    <source>
        <dbReference type="ARBA" id="ARBA00022723"/>
    </source>
</evidence>
<gene>
    <name evidence="10" type="ORF">METZ01_LOCUS44009</name>
</gene>
<dbReference type="EC" id="2.7.9.1" evidence="3"/>
<dbReference type="PANTHER" id="PTHR22931:SF9">
    <property type="entry name" value="PYRUVATE, PHOSPHATE DIKINASE 1, CHLOROPLASTIC"/>
    <property type="match status" value="1"/>
</dbReference>
<dbReference type="EMBL" id="UINC01001952">
    <property type="protein sequence ID" value="SUZ91155.1"/>
    <property type="molecule type" value="Genomic_DNA"/>
</dbReference>
<protein>
    <recommendedName>
        <fullName evidence="3">pyruvate, phosphate dikinase</fullName>
        <ecNumber evidence="3">2.7.9.1</ecNumber>
    </recommendedName>
</protein>
<feature type="domain" description="PEP-utilising enzyme mobile" evidence="8">
    <location>
        <begin position="95"/>
        <end position="173"/>
    </location>
</feature>
<evidence type="ECO:0000256" key="4">
    <source>
        <dbReference type="ARBA" id="ARBA00022679"/>
    </source>
</evidence>
<evidence type="ECO:0000259" key="8">
    <source>
        <dbReference type="Pfam" id="PF00391"/>
    </source>
</evidence>
<evidence type="ECO:0000256" key="7">
    <source>
        <dbReference type="ARBA" id="ARBA00022842"/>
    </source>
</evidence>
<accession>A0A381RH71</accession>
<dbReference type="InterPro" id="IPR008279">
    <property type="entry name" value="PEP-util_enz_mobile_dom"/>
</dbReference>
<keyword evidence="7" id="KW-0460">Magnesium</keyword>
<dbReference type="InterPro" id="IPR010121">
    <property type="entry name" value="Pyruvate_phosphate_dikinase"/>
</dbReference>
<dbReference type="InterPro" id="IPR040442">
    <property type="entry name" value="Pyrv_kinase-like_dom_sf"/>
</dbReference>
<comment type="similarity">
    <text evidence="2">Belongs to the PEP-utilizing enzyme family.</text>
</comment>
<keyword evidence="5" id="KW-0479">Metal-binding</keyword>
<evidence type="ECO:0000259" key="9">
    <source>
        <dbReference type="Pfam" id="PF02896"/>
    </source>
</evidence>
<reference evidence="10" key="1">
    <citation type="submission" date="2018-05" db="EMBL/GenBank/DDBJ databases">
        <authorList>
            <person name="Lanie J.A."/>
            <person name="Ng W.-L."/>
            <person name="Kazmierczak K.M."/>
            <person name="Andrzejewski T.M."/>
            <person name="Davidsen T.M."/>
            <person name="Wayne K.J."/>
            <person name="Tettelin H."/>
            <person name="Glass J.I."/>
            <person name="Rusch D."/>
            <person name="Podicherti R."/>
            <person name="Tsui H.-C.T."/>
            <person name="Winkler M.E."/>
        </authorList>
    </citation>
    <scope>NUCLEOTIDE SEQUENCE</scope>
</reference>
<dbReference type="SUPFAM" id="SSF52009">
    <property type="entry name" value="Phosphohistidine domain"/>
    <property type="match status" value="1"/>
</dbReference>
<evidence type="ECO:0000256" key="3">
    <source>
        <dbReference type="ARBA" id="ARBA00011994"/>
    </source>
</evidence>
<dbReference type="SUPFAM" id="SSF51621">
    <property type="entry name" value="Phosphoenolpyruvate/pyruvate domain"/>
    <property type="match status" value="1"/>
</dbReference>
<evidence type="ECO:0000313" key="10">
    <source>
        <dbReference type="EMBL" id="SUZ91155.1"/>
    </source>
</evidence>
<dbReference type="PANTHER" id="PTHR22931">
    <property type="entry name" value="PHOSPHOENOLPYRUVATE DIKINASE-RELATED"/>
    <property type="match status" value="1"/>
</dbReference>
<evidence type="ECO:0000256" key="1">
    <source>
        <dbReference type="ARBA" id="ARBA00001946"/>
    </source>
</evidence>
<dbReference type="Gene3D" id="3.50.30.10">
    <property type="entry name" value="Phosphohistidine domain"/>
    <property type="match status" value="1"/>
</dbReference>
<dbReference type="Pfam" id="PF02896">
    <property type="entry name" value="PEP-utilizers_C"/>
    <property type="match status" value="1"/>
</dbReference>
<organism evidence="10">
    <name type="scientific">marine metagenome</name>
    <dbReference type="NCBI Taxonomy" id="408172"/>
    <lineage>
        <taxon>unclassified sequences</taxon>
        <taxon>metagenomes</taxon>
        <taxon>ecological metagenomes</taxon>
    </lineage>
</organism>
<evidence type="ECO:0000256" key="2">
    <source>
        <dbReference type="ARBA" id="ARBA00007837"/>
    </source>
</evidence>
<name>A0A381RH71_9ZZZZ</name>
<dbReference type="Gene3D" id="1.10.189.10">
    <property type="entry name" value="Pyruvate Phosphate Dikinase, domain 2"/>
    <property type="match status" value="1"/>
</dbReference>
<dbReference type="GO" id="GO:0046872">
    <property type="term" value="F:metal ion binding"/>
    <property type="evidence" value="ECO:0007669"/>
    <property type="project" value="UniProtKB-KW"/>
</dbReference>
<dbReference type="InterPro" id="IPR036637">
    <property type="entry name" value="Phosphohistidine_dom_sf"/>
</dbReference>
<dbReference type="InterPro" id="IPR000121">
    <property type="entry name" value="PEP_util_C"/>
</dbReference>
<keyword evidence="6" id="KW-0418">Kinase</keyword>
<sequence length="521" mass="53942">MPPSGAAGQTGVVENPDDLRRLVADASTADSAEARWSAVAAVPPSLVESLLHAGLRDGTGLKVLGSGVGASPGLASGVLCLTAEAVLDASDRGEAAVLVCDETTPADEIGMQLADGIVTARGGMASHAAVVARGWGIPAVVGLADLQVAGDHAVLGGRRLEEWSAVSLDGTTGEVFAGAAEVAVADEIPELDVLLSWADEVRGDRVGVRANADRPDDAARARSFGAEGIGLCRTEHMFLGDRLPVIRRFLLAEDPGEGAAALEELGAVQRVDLAAVLEAMAPLPVTVRLLDAPLHEFLGDDSPLGAEHNPMLGARGIRLAVLREGLYRMQTRALLAAMADLRDAGSHPHAAVMLPLVATAAELELVRGWVLDEIDVAAPDEPPPVGTMIETPRAALLAGEMAHHADFFSFGTNDLTQMVFGFSRDDVEQRIMGEYLSRGLLPDNPFERLDPGAVAPLVAAATRAGRLAHPGLEVGVCGEHGGDPASIHLLVAAGVDYVSCSPFRVPIARLAVAQALISLDA</sequence>
<dbReference type="Gene3D" id="3.20.20.60">
    <property type="entry name" value="Phosphoenolpyruvate-binding domains"/>
    <property type="match status" value="1"/>
</dbReference>
<dbReference type="Pfam" id="PF00391">
    <property type="entry name" value="PEP-utilizers"/>
    <property type="match status" value="1"/>
</dbReference>
<feature type="domain" description="PEP-utilising enzyme C-terminal" evidence="9">
    <location>
        <begin position="202"/>
        <end position="515"/>
    </location>
</feature>